<evidence type="ECO:0000313" key="2">
    <source>
        <dbReference type="Proteomes" id="UP000002154"/>
    </source>
</evidence>
<dbReference type="HOGENOM" id="CLU_1718633_0_0_9"/>
<geneLocation type="plasmid" evidence="1 2">
    <name>pBWB404</name>
</geneLocation>
<evidence type="ECO:0008006" key="3">
    <source>
        <dbReference type="Google" id="ProtNLM"/>
    </source>
</evidence>
<evidence type="ECO:0000313" key="1">
    <source>
        <dbReference type="EMBL" id="ABY46885.1"/>
    </source>
</evidence>
<name>A9VVS0_BACMK</name>
<gene>
    <name evidence="1" type="ordered locus">BcerKBAB4_5834</name>
</gene>
<reference evidence="1 2" key="1">
    <citation type="journal article" date="2008" name="Chem. Biol. Interact.">
        <title>Extending the Bacillus cereus group genomics to putative food-borne pathogens of different toxicity.</title>
        <authorList>
            <person name="Lapidus A."/>
            <person name="Goltsman E."/>
            <person name="Auger S."/>
            <person name="Galleron N."/>
            <person name="Segurens B."/>
            <person name="Dossat C."/>
            <person name="Land M.L."/>
            <person name="Broussolle V."/>
            <person name="Brillard J."/>
            <person name="Guinebretiere M.H."/>
            <person name="Sanchis V."/>
            <person name="Nguen-The C."/>
            <person name="Lereclus D."/>
            <person name="Richardson P."/>
            <person name="Wincker P."/>
            <person name="Weissenbach J."/>
            <person name="Ehrlich S.D."/>
            <person name="Sorokin A."/>
        </authorList>
    </citation>
    <scope>NUCLEOTIDE SEQUENCE [LARGE SCALE GENOMIC DNA]</scope>
    <source>
        <strain evidence="2">KBAB4</strain>
        <plasmid evidence="1 2">pBWB404</plasmid>
    </source>
</reference>
<accession>A9VVS0</accession>
<dbReference type="RefSeq" id="WP_012260119.1">
    <property type="nucleotide sequence ID" value="NC_010183.1"/>
</dbReference>
<dbReference type="KEGG" id="bwe:BcerKBAB4_5834"/>
<protein>
    <recommendedName>
        <fullName evidence="3">Phage protein</fullName>
    </recommendedName>
</protein>
<organism evidence="1 2">
    <name type="scientific">Bacillus mycoides (strain KBAB4)</name>
    <name type="common">Bacillus weihenstephanensis</name>
    <dbReference type="NCBI Taxonomy" id="315730"/>
    <lineage>
        <taxon>Bacteria</taxon>
        <taxon>Bacillati</taxon>
        <taxon>Bacillota</taxon>
        <taxon>Bacilli</taxon>
        <taxon>Bacillales</taxon>
        <taxon>Bacillaceae</taxon>
        <taxon>Bacillus</taxon>
        <taxon>Bacillus cereus group</taxon>
    </lineage>
</organism>
<keyword evidence="1" id="KW-0614">Plasmid</keyword>
<dbReference type="Proteomes" id="UP000002154">
    <property type="component" value="Plasmid pBWB404"/>
</dbReference>
<sequence length="148" mass="16665">MTLRSYEVTLKDGKSEVVNGKVFLFSESNAVVPIATNLNVYNANLVQSIKEVKQESCAEEQHEGVALTKIEKAIALSIIFNAIDNKELDGHVSKEKISDVLKVFEELQEDTEPEEEKEAHINIINKLIDNLSAEKNQEQKEPIPPYQK</sequence>
<proteinExistence type="predicted"/>
<dbReference type="AlphaFoldDB" id="A9VVS0"/>
<dbReference type="EMBL" id="CP000907">
    <property type="protein sequence ID" value="ABY46885.1"/>
    <property type="molecule type" value="Genomic_DNA"/>
</dbReference>